<keyword evidence="5" id="KW-0862">Zinc</keyword>
<dbReference type="CDD" id="cd12797">
    <property type="entry name" value="M23_peptidase"/>
    <property type="match status" value="1"/>
</dbReference>
<accession>A0ABQ4RXI5</accession>
<keyword evidence="6" id="KW-0482">Metalloprotease</keyword>
<evidence type="ECO:0000259" key="8">
    <source>
        <dbReference type="Pfam" id="PF01551"/>
    </source>
</evidence>
<keyword evidence="3" id="KW-0479">Metal-binding</keyword>
<dbReference type="RefSeq" id="WP_238243847.1">
    <property type="nucleotide sequence ID" value="NZ_BPQP01000027.1"/>
</dbReference>
<dbReference type="SUPFAM" id="SSF51261">
    <property type="entry name" value="Duplicated hybrid motif"/>
    <property type="match status" value="1"/>
</dbReference>
<dbReference type="Pfam" id="PF01551">
    <property type="entry name" value="Peptidase_M23"/>
    <property type="match status" value="1"/>
</dbReference>
<reference evidence="9" key="1">
    <citation type="journal article" date="2021" name="Front. Microbiol.">
        <title>Comprehensive Comparative Genomics and Phenotyping of Methylobacterium Species.</title>
        <authorList>
            <person name="Alessa O."/>
            <person name="Ogura Y."/>
            <person name="Fujitani Y."/>
            <person name="Takami H."/>
            <person name="Hayashi T."/>
            <person name="Sahin N."/>
            <person name="Tani A."/>
        </authorList>
    </citation>
    <scope>NUCLEOTIDE SEQUENCE</scope>
    <source>
        <strain evidence="9">DSM 19015</strain>
    </source>
</reference>
<evidence type="ECO:0000256" key="7">
    <source>
        <dbReference type="SAM" id="MobiDB-lite"/>
    </source>
</evidence>
<reference evidence="9" key="2">
    <citation type="submission" date="2021-08" db="EMBL/GenBank/DDBJ databases">
        <authorList>
            <person name="Tani A."/>
            <person name="Ola A."/>
            <person name="Ogura Y."/>
            <person name="Katsura K."/>
            <person name="Hayashi T."/>
        </authorList>
    </citation>
    <scope>NUCLEOTIDE SEQUENCE</scope>
    <source>
        <strain evidence="9">DSM 19015</strain>
    </source>
</reference>
<keyword evidence="2" id="KW-0645">Protease</keyword>
<dbReference type="PANTHER" id="PTHR21666:SF288">
    <property type="entry name" value="CELL DIVISION PROTEIN YTFB"/>
    <property type="match status" value="1"/>
</dbReference>
<evidence type="ECO:0000256" key="5">
    <source>
        <dbReference type="ARBA" id="ARBA00022833"/>
    </source>
</evidence>
<dbReference type="PANTHER" id="PTHR21666">
    <property type="entry name" value="PEPTIDASE-RELATED"/>
    <property type="match status" value="1"/>
</dbReference>
<comment type="cofactor">
    <cofactor evidence="1">
        <name>Zn(2+)</name>
        <dbReference type="ChEBI" id="CHEBI:29105"/>
    </cofactor>
</comment>
<proteinExistence type="predicted"/>
<evidence type="ECO:0000256" key="1">
    <source>
        <dbReference type="ARBA" id="ARBA00001947"/>
    </source>
</evidence>
<organism evidence="9 10">
    <name type="scientific">Methylobacterium iners</name>
    <dbReference type="NCBI Taxonomy" id="418707"/>
    <lineage>
        <taxon>Bacteria</taxon>
        <taxon>Pseudomonadati</taxon>
        <taxon>Pseudomonadota</taxon>
        <taxon>Alphaproteobacteria</taxon>
        <taxon>Hyphomicrobiales</taxon>
        <taxon>Methylobacteriaceae</taxon>
        <taxon>Methylobacterium</taxon>
    </lineage>
</organism>
<name>A0ABQ4RXI5_9HYPH</name>
<evidence type="ECO:0000256" key="4">
    <source>
        <dbReference type="ARBA" id="ARBA00022801"/>
    </source>
</evidence>
<keyword evidence="4" id="KW-0378">Hydrolase</keyword>
<evidence type="ECO:0000256" key="3">
    <source>
        <dbReference type="ARBA" id="ARBA00022723"/>
    </source>
</evidence>
<dbReference type="Gene3D" id="2.70.70.10">
    <property type="entry name" value="Glucose Permease (Domain IIA)"/>
    <property type="match status" value="1"/>
</dbReference>
<evidence type="ECO:0000313" key="9">
    <source>
        <dbReference type="EMBL" id="GJD94682.1"/>
    </source>
</evidence>
<keyword evidence="10" id="KW-1185">Reference proteome</keyword>
<dbReference type="Proteomes" id="UP001055125">
    <property type="component" value="Unassembled WGS sequence"/>
</dbReference>
<dbReference type="InterPro" id="IPR016047">
    <property type="entry name" value="M23ase_b-sheet_dom"/>
</dbReference>
<gene>
    <name evidence="9" type="ORF">OCOJLMKI_1885</name>
</gene>
<evidence type="ECO:0000313" key="10">
    <source>
        <dbReference type="Proteomes" id="UP001055125"/>
    </source>
</evidence>
<dbReference type="InterPro" id="IPR011055">
    <property type="entry name" value="Dup_hybrid_motif"/>
</dbReference>
<feature type="domain" description="M23ase beta-sheet core" evidence="8">
    <location>
        <begin position="291"/>
        <end position="385"/>
    </location>
</feature>
<dbReference type="EMBL" id="BPQP01000027">
    <property type="protein sequence ID" value="GJD94682.1"/>
    <property type="molecule type" value="Genomic_DNA"/>
</dbReference>
<evidence type="ECO:0000256" key="6">
    <source>
        <dbReference type="ARBA" id="ARBA00023049"/>
    </source>
</evidence>
<comment type="caution">
    <text evidence="9">The sequence shown here is derived from an EMBL/GenBank/DDBJ whole genome shotgun (WGS) entry which is preliminary data.</text>
</comment>
<dbReference type="InterPro" id="IPR050570">
    <property type="entry name" value="Cell_wall_metabolism_enzyme"/>
</dbReference>
<sequence>MRFSLRSGLARFAAAPRSVHCLAAALAGTMAWAGATTCYLVFHDEVLARFVSQQSAMQYSYEGRINALRVQLDHAAIERATTRDGLEARLAELAQRQAGMERRQAMLAALAGEGALPAAEATDPAPVPPARGRRPGLGKPIPTPDALELRTQEAGGLEGTGRRSALDLPETVAALEHRLDALAEAQGRSLAAIALRAGRNAERLRSLVARTGLDASRFERPAATGLGGPLVPIVIDRFGMALADAQRSLGEEERLRRVAEGLPLRQPLAGSFSLSSHFGPRLDPFTRGLAMHTGIDMKAEAGDPARATAAGRVIAAEYAGGYGNMVEIDHGHGVTTRYAHLSTIAVQPGQSVEAGRIVGRVGSTGRSTGSHLHYETRIDGEPVDPQRFLRARSGLETAAR</sequence>
<protein>
    <recommendedName>
        <fullName evidence="8">M23ase beta-sheet core domain-containing protein</fullName>
    </recommendedName>
</protein>
<evidence type="ECO:0000256" key="2">
    <source>
        <dbReference type="ARBA" id="ARBA00022670"/>
    </source>
</evidence>
<feature type="region of interest" description="Disordered" evidence="7">
    <location>
        <begin position="118"/>
        <end position="145"/>
    </location>
</feature>